<keyword evidence="1" id="KW-0472">Membrane</keyword>
<evidence type="ECO:0000313" key="3">
    <source>
        <dbReference type="Proteomes" id="UP001255416"/>
    </source>
</evidence>
<accession>A0ABU3VCF8</accession>
<dbReference type="NCBIfam" id="NF033773">
    <property type="entry name" value="tellur_TrgA"/>
    <property type="match status" value="1"/>
</dbReference>
<dbReference type="Proteomes" id="UP001255416">
    <property type="component" value="Unassembled WGS sequence"/>
</dbReference>
<proteinExistence type="predicted"/>
<protein>
    <submittedName>
        <fullName evidence="2">TrgA family protein</fullName>
    </submittedName>
</protein>
<gene>
    <name evidence="2" type="ORF">QO231_08200</name>
</gene>
<feature type="transmembrane region" description="Helical" evidence="1">
    <location>
        <begin position="103"/>
        <end position="136"/>
    </location>
</feature>
<feature type="transmembrane region" description="Helical" evidence="1">
    <location>
        <begin position="65"/>
        <end position="83"/>
    </location>
</feature>
<keyword evidence="3" id="KW-1185">Reference proteome</keyword>
<sequence length="146" mass="15814">MPTTSRLVAAVCLALLAYVLSRVVMPLMPEGMNFGYFIYVNMGLGVLIGWNVIGSRAGRGTTAAINNGLTGVVALIFWGLFVQGCYEMFDQAMNNRFDGPFEALVAILEIAAEYALILLTPTFILTALLGGALSGLATECAWRRWR</sequence>
<dbReference type="InterPro" id="IPR047784">
    <property type="entry name" value="TrgA"/>
</dbReference>
<keyword evidence="1" id="KW-0812">Transmembrane</keyword>
<evidence type="ECO:0000256" key="1">
    <source>
        <dbReference type="SAM" id="Phobius"/>
    </source>
</evidence>
<dbReference type="EMBL" id="JASMWN010000005">
    <property type="protein sequence ID" value="MDU9003834.1"/>
    <property type="molecule type" value="Genomic_DNA"/>
</dbReference>
<feature type="transmembrane region" description="Helical" evidence="1">
    <location>
        <begin position="31"/>
        <end position="53"/>
    </location>
</feature>
<dbReference type="RefSeq" id="WP_316775029.1">
    <property type="nucleotide sequence ID" value="NZ_JASMWN010000005.1"/>
</dbReference>
<reference evidence="3" key="1">
    <citation type="submission" date="2023-05" db="EMBL/GenBank/DDBJ databases">
        <title>Sedimentitalea sp. nov. JM2-8.</title>
        <authorList>
            <person name="Huang J."/>
        </authorList>
    </citation>
    <scope>NUCLEOTIDE SEQUENCE [LARGE SCALE GENOMIC DNA]</scope>
    <source>
        <strain evidence="3">KHS03</strain>
    </source>
</reference>
<name>A0ABU3VCF8_9RHOB</name>
<organism evidence="2 3">
    <name type="scientific">Sedimentitalea todarodis</name>
    <dbReference type="NCBI Taxonomy" id="1631240"/>
    <lineage>
        <taxon>Bacteria</taxon>
        <taxon>Pseudomonadati</taxon>
        <taxon>Pseudomonadota</taxon>
        <taxon>Alphaproteobacteria</taxon>
        <taxon>Rhodobacterales</taxon>
        <taxon>Paracoccaceae</taxon>
        <taxon>Sedimentitalea</taxon>
    </lineage>
</organism>
<keyword evidence="1" id="KW-1133">Transmembrane helix</keyword>
<evidence type="ECO:0000313" key="2">
    <source>
        <dbReference type="EMBL" id="MDU9003834.1"/>
    </source>
</evidence>
<comment type="caution">
    <text evidence="2">The sequence shown here is derived from an EMBL/GenBank/DDBJ whole genome shotgun (WGS) entry which is preliminary data.</text>
</comment>